<evidence type="ECO:0000256" key="1">
    <source>
        <dbReference type="SAM" id="MobiDB-lite"/>
    </source>
</evidence>
<proteinExistence type="predicted"/>
<reference evidence="2" key="1">
    <citation type="submission" date="2020-05" db="EMBL/GenBank/DDBJ databases">
        <authorList>
            <person name="Chiriac C."/>
            <person name="Salcher M."/>
            <person name="Ghai R."/>
            <person name="Kavagutti S V."/>
        </authorList>
    </citation>
    <scope>NUCLEOTIDE SEQUENCE</scope>
</reference>
<dbReference type="EMBL" id="CAEZSS010000066">
    <property type="protein sequence ID" value="CAB4545332.1"/>
    <property type="molecule type" value="Genomic_DNA"/>
</dbReference>
<name>A0A6J6C1S3_9ZZZZ</name>
<dbReference type="AlphaFoldDB" id="A0A6J6C1S3"/>
<accession>A0A6J6C1S3</accession>
<protein>
    <submittedName>
        <fullName evidence="2">Unannotated protein</fullName>
    </submittedName>
</protein>
<gene>
    <name evidence="2" type="ORF">UFOPK1505_00452</name>
</gene>
<feature type="region of interest" description="Disordered" evidence="1">
    <location>
        <begin position="20"/>
        <end position="40"/>
    </location>
</feature>
<sequence>MLRSTASRLAKNSDSVITLPRLRVKSRRSRRSPRSPRSNLLRSRRLKLLLSVRASLTRTGLTLTTVRTPSSSIVSPGVTPSPRALRRRLRLCVTPSLVSA</sequence>
<feature type="compositionally biased region" description="Basic residues" evidence="1">
    <location>
        <begin position="22"/>
        <end position="34"/>
    </location>
</feature>
<organism evidence="2">
    <name type="scientific">freshwater metagenome</name>
    <dbReference type="NCBI Taxonomy" id="449393"/>
    <lineage>
        <taxon>unclassified sequences</taxon>
        <taxon>metagenomes</taxon>
        <taxon>ecological metagenomes</taxon>
    </lineage>
</organism>
<evidence type="ECO:0000313" key="2">
    <source>
        <dbReference type="EMBL" id="CAB4545332.1"/>
    </source>
</evidence>